<reference evidence="1 2" key="1">
    <citation type="submission" date="2019-09" db="EMBL/GenBank/DDBJ databases">
        <title>Taxonomy of Antarctic Massilia spp.: description of Massilia rubra sp. nov., Massilia aquatica sp. nov., Massilia mucilaginosa sp. nov., Massilia frigida sp. nov. isolated from streams, lakes and regoliths.</title>
        <authorList>
            <person name="Holochova P."/>
            <person name="Sedlacek I."/>
            <person name="Kralova S."/>
            <person name="Maslanova I."/>
            <person name="Busse H.-J."/>
            <person name="Stankova E."/>
            <person name="Vrbovska V."/>
            <person name="Kovarovic V."/>
            <person name="Bartak M."/>
            <person name="Svec P."/>
            <person name="Pantucek R."/>
        </authorList>
    </citation>
    <scope>NUCLEOTIDE SEQUENCE [LARGE SCALE GENOMIC DNA]</scope>
    <source>
        <strain evidence="1 2">CCM 8693</strain>
    </source>
</reference>
<name>A0ABX0M3Q5_9BURK</name>
<dbReference type="RefSeq" id="WP_167077297.1">
    <property type="nucleotide sequence ID" value="NZ_VVIW01000008.1"/>
</dbReference>
<dbReference type="PROSITE" id="PS51257">
    <property type="entry name" value="PROKAR_LIPOPROTEIN"/>
    <property type="match status" value="1"/>
</dbReference>
<comment type="caution">
    <text evidence="1">The sequence shown here is derived from an EMBL/GenBank/DDBJ whole genome shotgun (WGS) entry which is preliminary data.</text>
</comment>
<evidence type="ECO:0000313" key="1">
    <source>
        <dbReference type="EMBL" id="NHZ41532.1"/>
    </source>
</evidence>
<organism evidence="1 2">
    <name type="scientific">Massilia aquatica</name>
    <dbReference type="NCBI Taxonomy" id="2609000"/>
    <lineage>
        <taxon>Bacteria</taxon>
        <taxon>Pseudomonadati</taxon>
        <taxon>Pseudomonadota</taxon>
        <taxon>Betaproteobacteria</taxon>
        <taxon>Burkholderiales</taxon>
        <taxon>Oxalobacteraceae</taxon>
        <taxon>Telluria group</taxon>
        <taxon>Massilia</taxon>
    </lineage>
</organism>
<evidence type="ECO:0008006" key="3">
    <source>
        <dbReference type="Google" id="ProtNLM"/>
    </source>
</evidence>
<dbReference type="EMBL" id="VVIW01000008">
    <property type="protein sequence ID" value="NHZ41532.1"/>
    <property type="molecule type" value="Genomic_DNA"/>
</dbReference>
<evidence type="ECO:0000313" key="2">
    <source>
        <dbReference type="Proteomes" id="UP000819052"/>
    </source>
</evidence>
<proteinExistence type="predicted"/>
<keyword evidence="2" id="KW-1185">Reference proteome</keyword>
<gene>
    <name evidence="1" type="ORF">F1609_15390</name>
</gene>
<protein>
    <recommendedName>
        <fullName evidence="3">Type VI secretion system lipoprotein TssJ</fullName>
    </recommendedName>
</protein>
<accession>A0ABX0M3Q5</accession>
<sequence>MRFILFHRWYRLAAVLVAVATLAACGAVAGARALVGLAPAPAKPGWTSVTLAAAADANADSALAIDIVLVKDKALLESLSAMSAARYFGARADLQRTFPDALTVLAIEMTPGQQIRIDGQRFGKQRAWGALVFANYASPGEHRLRLPLDSQGYVLHLNAQAFIASDIKPGSAR</sequence>
<dbReference type="Proteomes" id="UP000819052">
    <property type="component" value="Unassembled WGS sequence"/>
</dbReference>